<comment type="similarity">
    <text evidence="1 6">Belongs to the methyltransferase superfamily. RsmH family.</text>
</comment>
<dbReference type="NCBIfam" id="TIGR00006">
    <property type="entry name" value="16S rRNA (cytosine(1402)-N(4))-methyltransferase RsmH"/>
    <property type="match status" value="1"/>
</dbReference>
<comment type="catalytic activity">
    <reaction evidence="6">
        <text>cytidine(1402) in 16S rRNA + S-adenosyl-L-methionine = N(4)-methylcytidine(1402) in 16S rRNA + S-adenosyl-L-homocysteine + H(+)</text>
        <dbReference type="Rhea" id="RHEA:42928"/>
        <dbReference type="Rhea" id="RHEA-COMP:10286"/>
        <dbReference type="Rhea" id="RHEA-COMP:10287"/>
        <dbReference type="ChEBI" id="CHEBI:15378"/>
        <dbReference type="ChEBI" id="CHEBI:57856"/>
        <dbReference type="ChEBI" id="CHEBI:59789"/>
        <dbReference type="ChEBI" id="CHEBI:74506"/>
        <dbReference type="ChEBI" id="CHEBI:82748"/>
        <dbReference type="EC" id="2.1.1.199"/>
    </reaction>
</comment>
<feature type="binding site" evidence="6">
    <location>
        <position position="93"/>
    </location>
    <ligand>
        <name>S-adenosyl-L-methionine</name>
        <dbReference type="ChEBI" id="CHEBI:59789"/>
    </ligand>
</feature>
<comment type="function">
    <text evidence="6">Specifically methylates the N4 position of cytidine in position 1402 (C1402) of 16S rRNA.</text>
</comment>
<dbReference type="Gene3D" id="3.40.50.150">
    <property type="entry name" value="Vaccinia Virus protein VP39"/>
    <property type="match status" value="1"/>
</dbReference>
<dbReference type="STRING" id="883161.HMPREF9306_01801"/>
<dbReference type="Pfam" id="PF01795">
    <property type="entry name" value="Methyltransf_5"/>
    <property type="match status" value="1"/>
</dbReference>
<dbReference type="SUPFAM" id="SSF53335">
    <property type="entry name" value="S-adenosyl-L-methionine-dependent methyltransferases"/>
    <property type="match status" value="1"/>
</dbReference>
<evidence type="ECO:0000256" key="6">
    <source>
        <dbReference type="HAMAP-Rule" id="MF_01007"/>
    </source>
</evidence>
<dbReference type="EC" id="2.1.1.199" evidence="6"/>
<comment type="caution">
    <text evidence="7">The sequence shown here is derived from an EMBL/GenBank/DDBJ whole genome shotgun (WGS) entry which is preliminary data.</text>
</comment>
<feature type="binding site" evidence="6">
    <location>
        <begin position="47"/>
        <end position="49"/>
    </location>
    <ligand>
        <name>S-adenosyl-L-methionine</name>
        <dbReference type="ChEBI" id="CHEBI:59789"/>
    </ligand>
</feature>
<dbReference type="EMBL" id="AGZR01000009">
    <property type="protein sequence ID" value="EPD32232.1"/>
    <property type="molecule type" value="Genomic_DNA"/>
</dbReference>
<dbReference type="PIRSF" id="PIRSF004486">
    <property type="entry name" value="MraW"/>
    <property type="match status" value="1"/>
</dbReference>
<feature type="binding site" evidence="6">
    <location>
        <position position="117"/>
    </location>
    <ligand>
        <name>S-adenosyl-L-methionine</name>
        <dbReference type="ChEBI" id="CHEBI:59789"/>
    </ligand>
</feature>
<evidence type="ECO:0000256" key="1">
    <source>
        <dbReference type="ARBA" id="ARBA00010396"/>
    </source>
</evidence>
<dbReference type="Gene3D" id="1.10.150.170">
    <property type="entry name" value="Putative methyltransferase TM0872, insert domain"/>
    <property type="match status" value="1"/>
</dbReference>
<sequence length="326" mass="36007">MNKEMKLQDKNDRALHVPVMLSEILELLGPALNRPDSVLVDCTLGMAGHSSALLKANPQAKLVGIDRDPQALEVASRNLAEFSDRTTFVQARFDELVNLDLPRVDAVLFDLGLSSLQIDRTGRGFSYSHDSALDMRMGGNELTAAQIVNTYSQQELVKIFRAYGEEPNAKRIATAIVKEREKEPFEMSGRLVEVIADSLPAAVRHRGGHPAKRVFQALRIEVNGELDAFSAALPAALEKVNLGGRIAVLSYHSLEDRIAKKTFAKACSDDVPKDLPIVPLDRAAKFKLLTKGAQKPTRYEVEENSRSASARLRAVERIRQDEKGEI</sequence>
<keyword evidence="3 6" id="KW-0489">Methyltransferase</keyword>
<comment type="subcellular location">
    <subcellularLocation>
        <location evidence="6">Cytoplasm</location>
    </subcellularLocation>
</comment>
<keyword evidence="6" id="KW-0963">Cytoplasm</keyword>
<keyword evidence="4 6" id="KW-0808">Transferase</keyword>
<keyword evidence="5 6" id="KW-0949">S-adenosyl-L-methionine</keyword>
<dbReference type="PATRIC" id="fig|883161.3.peg.1788"/>
<feature type="binding site" evidence="6">
    <location>
        <position position="66"/>
    </location>
    <ligand>
        <name>S-adenosyl-L-methionine</name>
        <dbReference type="ChEBI" id="CHEBI:59789"/>
    </ligand>
</feature>
<evidence type="ECO:0000256" key="4">
    <source>
        <dbReference type="ARBA" id="ARBA00022679"/>
    </source>
</evidence>
<dbReference type="GO" id="GO:0005737">
    <property type="term" value="C:cytoplasm"/>
    <property type="evidence" value="ECO:0007669"/>
    <property type="project" value="UniProtKB-SubCell"/>
</dbReference>
<protein>
    <recommendedName>
        <fullName evidence="6">Ribosomal RNA small subunit methyltransferase H</fullName>
        <ecNumber evidence="6">2.1.1.199</ecNumber>
    </recommendedName>
    <alternativeName>
        <fullName evidence="6">16S rRNA m(4)C1402 methyltransferase</fullName>
    </alternativeName>
    <alternativeName>
        <fullName evidence="6">rRNA (cytosine-N(4)-)-methyltransferase RsmH</fullName>
    </alternativeName>
</protein>
<accession>S2WI18</accession>
<dbReference type="SUPFAM" id="SSF81799">
    <property type="entry name" value="Putative methyltransferase TM0872, insert domain"/>
    <property type="match status" value="1"/>
</dbReference>
<keyword evidence="8" id="KW-1185">Reference proteome</keyword>
<evidence type="ECO:0000256" key="2">
    <source>
        <dbReference type="ARBA" id="ARBA00022552"/>
    </source>
</evidence>
<dbReference type="GO" id="GO:0071424">
    <property type="term" value="F:rRNA (cytosine-N4-)-methyltransferase activity"/>
    <property type="evidence" value="ECO:0007669"/>
    <property type="project" value="UniProtKB-UniRule"/>
</dbReference>
<dbReference type="Proteomes" id="UP000014417">
    <property type="component" value="Unassembled WGS sequence"/>
</dbReference>
<dbReference type="PANTHER" id="PTHR11265:SF0">
    <property type="entry name" value="12S RRNA N4-METHYLCYTIDINE METHYLTRANSFERASE"/>
    <property type="match status" value="1"/>
</dbReference>
<dbReference type="PANTHER" id="PTHR11265">
    <property type="entry name" value="S-ADENOSYL-METHYLTRANSFERASE MRAW"/>
    <property type="match status" value="1"/>
</dbReference>
<evidence type="ECO:0000313" key="8">
    <source>
        <dbReference type="Proteomes" id="UP000014417"/>
    </source>
</evidence>
<organism evidence="7 8">
    <name type="scientific">Propionimicrobium lymphophilum ACS-093-V-SCH5</name>
    <dbReference type="NCBI Taxonomy" id="883161"/>
    <lineage>
        <taxon>Bacteria</taxon>
        <taxon>Bacillati</taxon>
        <taxon>Actinomycetota</taxon>
        <taxon>Actinomycetes</taxon>
        <taxon>Propionibacteriales</taxon>
        <taxon>Propionibacteriaceae</taxon>
        <taxon>Propionimicrobium</taxon>
    </lineage>
</organism>
<dbReference type="HAMAP" id="MF_01007">
    <property type="entry name" value="16SrRNA_methyltr_H"/>
    <property type="match status" value="1"/>
</dbReference>
<dbReference type="AlphaFoldDB" id="S2WI18"/>
<evidence type="ECO:0000313" key="7">
    <source>
        <dbReference type="EMBL" id="EPD32232.1"/>
    </source>
</evidence>
<dbReference type="CDD" id="cd02440">
    <property type="entry name" value="AdoMet_MTases"/>
    <property type="match status" value="1"/>
</dbReference>
<dbReference type="GO" id="GO:0070475">
    <property type="term" value="P:rRNA base methylation"/>
    <property type="evidence" value="ECO:0007669"/>
    <property type="project" value="UniProtKB-UniRule"/>
</dbReference>
<dbReference type="InterPro" id="IPR023397">
    <property type="entry name" value="SAM-dep_MeTrfase_MraW_recog"/>
</dbReference>
<name>S2WI18_9ACTN</name>
<dbReference type="HOGENOM" id="CLU_038422_0_0_11"/>
<evidence type="ECO:0000256" key="5">
    <source>
        <dbReference type="ARBA" id="ARBA00022691"/>
    </source>
</evidence>
<keyword evidence="2 6" id="KW-0698">rRNA processing</keyword>
<proteinExistence type="inferred from homology"/>
<feature type="binding site" evidence="6">
    <location>
        <position position="110"/>
    </location>
    <ligand>
        <name>S-adenosyl-L-methionine</name>
        <dbReference type="ChEBI" id="CHEBI:59789"/>
    </ligand>
</feature>
<dbReference type="InterPro" id="IPR029063">
    <property type="entry name" value="SAM-dependent_MTases_sf"/>
</dbReference>
<evidence type="ECO:0000256" key="3">
    <source>
        <dbReference type="ARBA" id="ARBA00022603"/>
    </source>
</evidence>
<reference evidence="7 8" key="1">
    <citation type="submission" date="2013-04" db="EMBL/GenBank/DDBJ databases">
        <title>The Genome Sequence of Propionimicrobium lymphophilum ACS-093-V-SCH5.</title>
        <authorList>
            <consortium name="The Broad Institute Genomics Platform"/>
            <person name="Earl A."/>
            <person name="Ward D."/>
            <person name="Feldgarden M."/>
            <person name="Gevers D."/>
            <person name="Saerens B."/>
            <person name="Vaneechoutte M."/>
            <person name="Walker B."/>
            <person name="Young S."/>
            <person name="Zeng Q."/>
            <person name="Gargeya S."/>
            <person name="Fitzgerald M."/>
            <person name="Haas B."/>
            <person name="Abouelleil A."/>
            <person name="Allen A.W."/>
            <person name="Alvarado L."/>
            <person name="Arachchi H.M."/>
            <person name="Berlin A.M."/>
            <person name="Chapman S.B."/>
            <person name="Gainer-Dewar J."/>
            <person name="Goldberg J."/>
            <person name="Griggs A."/>
            <person name="Gujja S."/>
            <person name="Hansen M."/>
            <person name="Howarth C."/>
            <person name="Imamovic A."/>
            <person name="Ireland A."/>
            <person name="Larimer J."/>
            <person name="McCowan C."/>
            <person name="Murphy C."/>
            <person name="Pearson M."/>
            <person name="Poon T.W."/>
            <person name="Priest M."/>
            <person name="Roberts A."/>
            <person name="Saif S."/>
            <person name="Shea T."/>
            <person name="Sisk P."/>
            <person name="Sykes S."/>
            <person name="Wortman J."/>
            <person name="Nusbaum C."/>
            <person name="Birren B."/>
        </authorList>
    </citation>
    <scope>NUCLEOTIDE SEQUENCE [LARGE SCALE GENOMIC DNA]</scope>
    <source>
        <strain evidence="7 8">ACS-093-V-SCH5</strain>
    </source>
</reference>
<gene>
    <name evidence="6" type="primary">rsmH</name>
    <name evidence="7" type="ORF">HMPREF9306_01801</name>
</gene>
<dbReference type="InterPro" id="IPR002903">
    <property type="entry name" value="RsmH"/>
</dbReference>